<dbReference type="GO" id="GO:0003676">
    <property type="term" value="F:nucleic acid binding"/>
    <property type="evidence" value="ECO:0007669"/>
    <property type="project" value="InterPro"/>
</dbReference>
<dbReference type="EMBL" id="ML994611">
    <property type="protein sequence ID" value="KAF2194821.1"/>
    <property type="molecule type" value="Genomic_DNA"/>
</dbReference>
<dbReference type="OrthoDB" id="3935526at2759"/>
<feature type="non-terminal residue" evidence="2">
    <location>
        <position position="1"/>
    </location>
</feature>
<keyword evidence="3" id="KW-1185">Reference proteome</keyword>
<evidence type="ECO:0000313" key="3">
    <source>
        <dbReference type="Proteomes" id="UP000800200"/>
    </source>
</evidence>
<sequence length="106" mass="12133">LLLAHAIYVLQPLDFSCFSPVKSKYRNYIDRLACIDDTTPIKKNQFIEYYSMTRKEGLTSSVIKNGWKAAGLVYIIEAYTALQKAKLLTYETNIVLHRVGKSIDKL</sequence>
<protein>
    <recommendedName>
        <fullName evidence="1">DDE-1 domain-containing protein</fullName>
    </recommendedName>
</protein>
<feature type="domain" description="DDE-1" evidence="1">
    <location>
        <begin position="7"/>
        <end position="67"/>
    </location>
</feature>
<dbReference type="InterPro" id="IPR004875">
    <property type="entry name" value="DDE_SF_endonuclease_dom"/>
</dbReference>
<organism evidence="2 3">
    <name type="scientific">Zopfia rhizophila CBS 207.26</name>
    <dbReference type="NCBI Taxonomy" id="1314779"/>
    <lineage>
        <taxon>Eukaryota</taxon>
        <taxon>Fungi</taxon>
        <taxon>Dikarya</taxon>
        <taxon>Ascomycota</taxon>
        <taxon>Pezizomycotina</taxon>
        <taxon>Dothideomycetes</taxon>
        <taxon>Dothideomycetes incertae sedis</taxon>
        <taxon>Zopfiaceae</taxon>
        <taxon>Zopfia</taxon>
    </lineage>
</organism>
<accession>A0A6A6EU64</accession>
<evidence type="ECO:0000259" key="1">
    <source>
        <dbReference type="Pfam" id="PF03184"/>
    </source>
</evidence>
<dbReference type="Proteomes" id="UP000800200">
    <property type="component" value="Unassembled WGS sequence"/>
</dbReference>
<reference evidence="2" key="1">
    <citation type="journal article" date="2020" name="Stud. Mycol.">
        <title>101 Dothideomycetes genomes: a test case for predicting lifestyles and emergence of pathogens.</title>
        <authorList>
            <person name="Haridas S."/>
            <person name="Albert R."/>
            <person name="Binder M."/>
            <person name="Bloem J."/>
            <person name="Labutti K."/>
            <person name="Salamov A."/>
            <person name="Andreopoulos B."/>
            <person name="Baker S."/>
            <person name="Barry K."/>
            <person name="Bills G."/>
            <person name="Bluhm B."/>
            <person name="Cannon C."/>
            <person name="Castanera R."/>
            <person name="Culley D."/>
            <person name="Daum C."/>
            <person name="Ezra D."/>
            <person name="Gonzalez J."/>
            <person name="Henrissat B."/>
            <person name="Kuo A."/>
            <person name="Liang C."/>
            <person name="Lipzen A."/>
            <person name="Lutzoni F."/>
            <person name="Magnuson J."/>
            <person name="Mondo S."/>
            <person name="Nolan M."/>
            <person name="Ohm R."/>
            <person name="Pangilinan J."/>
            <person name="Park H.-J."/>
            <person name="Ramirez L."/>
            <person name="Alfaro M."/>
            <person name="Sun H."/>
            <person name="Tritt A."/>
            <person name="Yoshinaga Y."/>
            <person name="Zwiers L.-H."/>
            <person name="Turgeon B."/>
            <person name="Goodwin S."/>
            <person name="Spatafora J."/>
            <person name="Crous P."/>
            <person name="Grigoriev I."/>
        </authorList>
    </citation>
    <scope>NUCLEOTIDE SEQUENCE</scope>
    <source>
        <strain evidence="2">CBS 207.26</strain>
    </source>
</reference>
<name>A0A6A6EU64_9PEZI</name>
<dbReference type="AlphaFoldDB" id="A0A6A6EU64"/>
<proteinExistence type="predicted"/>
<gene>
    <name evidence="2" type="ORF">K469DRAFT_774749</name>
</gene>
<evidence type="ECO:0000313" key="2">
    <source>
        <dbReference type="EMBL" id="KAF2194821.1"/>
    </source>
</evidence>
<dbReference type="Pfam" id="PF03184">
    <property type="entry name" value="DDE_1"/>
    <property type="match status" value="1"/>
</dbReference>